<dbReference type="EC" id="2.4.1.25" evidence="3 10"/>
<evidence type="ECO:0000256" key="4">
    <source>
        <dbReference type="ARBA" id="ARBA00020295"/>
    </source>
</evidence>
<dbReference type="NCBIfam" id="TIGR00217">
    <property type="entry name" value="malQ"/>
    <property type="match status" value="1"/>
</dbReference>
<accession>A0A7J0BEC5</accession>
<evidence type="ECO:0000256" key="10">
    <source>
        <dbReference type="RuleBase" id="RU361207"/>
    </source>
</evidence>
<evidence type="ECO:0000256" key="1">
    <source>
        <dbReference type="ARBA" id="ARBA00000439"/>
    </source>
</evidence>
<evidence type="ECO:0000256" key="6">
    <source>
        <dbReference type="ARBA" id="ARBA00022679"/>
    </source>
</evidence>
<evidence type="ECO:0000313" key="11">
    <source>
        <dbReference type="EMBL" id="GFM31888.1"/>
    </source>
</evidence>
<evidence type="ECO:0000256" key="9">
    <source>
        <dbReference type="ARBA" id="ARBA00031501"/>
    </source>
</evidence>
<keyword evidence="5 10" id="KW-0328">Glycosyltransferase</keyword>
<comment type="similarity">
    <text evidence="2 10">Belongs to the disproportionating enzyme family.</text>
</comment>
<reference evidence="11 12" key="1">
    <citation type="submission" date="2020-05" db="EMBL/GenBank/DDBJ databases">
        <title>Draft genome sequence of Desulfovibrio sp. strain HN2T.</title>
        <authorList>
            <person name="Ueno A."/>
            <person name="Tamazawa S."/>
            <person name="Tamamura S."/>
            <person name="Murakami T."/>
            <person name="Kiyama T."/>
            <person name="Inomata H."/>
            <person name="Amano Y."/>
            <person name="Miyakawa K."/>
            <person name="Tamaki H."/>
            <person name="Naganuma T."/>
            <person name="Kaneko K."/>
        </authorList>
    </citation>
    <scope>NUCLEOTIDE SEQUENCE [LARGE SCALE GENOMIC DNA]</scope>
    <source>
        <strain evidence="11 12">HN2</strain>
    </source>
</reference>
<protein>
    <recommendedName>
        <fullName evidence="4 10">4-alpha-glucanotransferase</fullName>
        <ecNumber evidence="3 10">2.4.1.25</ecNumber>
    </recommendedName>
    <alternativeName>
        <fullName evidence="8 10">Amylomaltase</fullName>
    </alternativeName>
    <alternativeName>
        <fullName evidence="9 10">Disproportionating enzyme</fullName>
    </alternativeName>
</protein>
<dbReference type="AlphaFoldDB" id="A0A7J0BEC5"/>
<keyword evidence="7 10" id="KW-0119">Carbohydrate metabolism</keyword>
<evidence type="ECO:0000256" key="8">
    <source>
        <dbReference type="ARBA" id="ARBA00031423"/>
    </source>
</evidence>
<dbReference type="Proteomes" id="UP000503840">
    <property type="component" value="Unassembled WGS sequence"/>
</dbReference>
<evidence type="ECO:0000256" key="2">
    <source>
        <dbReference type="ARBA" id="ARBA00005684"/>
    </source>
</evidence>
<dbReference type="Pfam" id="PF02446">
    <property type="entry name" value="Glyco_hydro_77"/>
    <property type="match status" value="1"/>
</dbReference>
<evidence type="ECO:0000256" key="3">
    <source>
        <dbReference type="ARBA" id="ARBA00012560"/>
    </source>
</evidence>
<comment type="caution">
    <text evidence="11">The sequence shown here is derived from an EMBL/GenBank/DDBJ whole genome shotgun (WGS) entry which is preliminary data.</text>
</comment>
<keyword evidence="6 10" id="KW-0808">Transferase</keyword>
<dbReference type="NCBIfam" id="NF011080">
    <property type="entry name" value="PRK14508.1-3"/>
    <property type="match status" value="1"/>
</dbReference>
<dbReference type="EMBL" id="BLVO01000004">
    <property type="protein sequence ID" value="GFM31888.1"/>
    <property type="molecule type" value="Genomic_DNA"/>
</dbReference>
<dbReference type="PANTHER" id="PTHR32438:SF5">
    <property type="entry name" value="4-ALPHA-GLUCANOTRANSFERASE DPE1, CHLOROPLASTIC_AMYLOPLASTIC"/>
    <property type="match status" value="1"/>
</dbReference>
<comment type="catalytic activity">
    <reaction evidence="1 10">
        <text>Transfers a segment of a (1-&gt;4)-alpha-D-glucan to a new position in an acceptor, which may be glucose or a (1-&gt;4)-alpha-D-glucan.</text>
        <dbReference type="EC" id="2.4.1.25"/>
    </reaction>
</comment>
<dbReference type="InterPro" id="IPR017853">
    <property type="entry name" value="GH"/>
</dbReference>
<evidence type="ECO:0000256" key="5">
    <source>
        <dbReference type="ARBA" id="ARBA00022676"/>
    </source>
</evidence>
<organism evidence="11 12">
    <name type="scientific">Desulfovibrio subterraneus</name>
    <dbReference type="NCBI Taxonomy" id="2718620"/>
    <lineage>
        <taxon>Bacteria</taxon>
        <taxon>Pseudomonadati</taxon>
        <taxon>Thermodesulfobacteriota</taxon>
        <taxon>Desulfovibrionia</taxon>
        <taxon>Desulfovibrionales</taxon>
        <taxon>Desulfovibrionaceae</taxon>
        <taxon>Desulfovibrio</taxon>
    </lineage>
</organism>
<proteinExistence type="inferred from homology"/>
<sequence length="501" mass="57408">MYTRASGMLLHITSLPSRYGIGDMGPAACGFASLLRDTGQLYWQVLPLGPTSTAIGNSPYSSCSAFAGNPLLISPEKLVEDGLLSWADIEYPPGTDPSRVNFHVVEQHRQRVLRAAFERSRHWLEKDYTFTAFSRKHHHWLHNYVRFVTIKKWHDGAVWSEWPEPLRFRHEEALARWDAEHHEEMLFETFVQYVFFRQWNDLKEYCSGAGVRLIGDVPIYVTYDSADVWEHPEFFKLDDQRKPLMVAGVPPDYFSKTGQRWGNPVYNWDALARDGFAWWVRRLAHNFDQTDLVRIDHFRGFAGYWEIPAEEETAINGEWVDAPGMQLFSALSRHFTVLPLIAEDLGIITPDVRELKSAFNLPGMKVLQFGFGGDKLINNPDAPMNHERHNVLYTGTHDNSPMRHWFVHEAGDQGRSNFAAFAGHDVVEAGAAETAIRIAMSSVANTAIFPVQDVLGLDGTARMNTPSVPAGNWEWRLRPEEMELPFYRNFAQMTEFFGRWT</sequence>
<evidence type="ECO:0000313" key="12">
    <source>
        <dbReference type="Proteomes" id="UP000503840"/>
    </source>
</evidence>
<dbReference type="PANTHER" id="PTHR32438">
    <property type="entry name" value="4-ALPHA-GLUCANOTRANSFERASE DPE1, CHLOROPLASTIC/AMYLOPLASTIC"/>
    <property type="match status" value="1"/>
</dbReference>
<gene>
    <name evidence="11" type="primary">malQ</name>
    <name evidence="11" type="ORF">DSM101010T_02530</name>
</gene>
<name>A0A7J0BEC5_9BACT</name>
<evidence type="ECO:0000256" key="7">
    <source>
        <dbReference type="ARBA" id="ARBA00023277"/>
    </source>
</evidence>
<dbReference type="Gene3D" id="3.20.20.80">
    <property type="entry name" value="Glycosidases"/>
    <property type="match status" value="1"/>
</dbReference>
<dbReference type="GO" id="GO:0004134">
    <property type="term" value="F:4-alpha-glucanotransferase activity"/>
    <property type="evidence" value="ECO:0007669"/>
    <property type="project" value="UniProtKB-EC"/>
</dbReference>
<keyword evidence="12" id="KW-1185">Reference proteome</keyword>
<dbReference type="GO" id="GO:0005975">
    <property type="term" value="P:carbohydrate metabolic process"/>
    <property type="evidence" value="ECO:0007669"/>
    <property type="project" value="InterPro"/>
</dbReference>
<dbReference type="SUPFAM" id="SSF51445">
    <property type="entry name" value="(Trans)glycosidases"/>
    <property type="match status" value="1"/>
</dbReference>
<dbReference type="InterPro" id="IPR003385">
    <property type="entry name" value="Glyco_hydro_77"/>
</dbReference>